<dbReference type="InterPro" id="IPR003500">
    <property type="entry name" value="RpiB_LacA_LacB"/>
</dbReference>
<dbReference type="InterPro" id="IPR036569">
    <property type="entry name" value="RpiB_LacA_LacB_sf"/>
</dbReference>
<proteinExistence type="inferred from homology"/>
<gene>
    <name evidence="4" type="primary">rpiB</name>
    <name evidence="4" type="ORF">GCM10010911_19770</name>
</gene>
<dbReference type="InterPro" id="IPR004785">
    <property type="entry name" value="RpiB"/>
</dbReference>
<protein>
    <submittedName>
        <fullName evidence="4">Ribose-5-phosphate isomerase</fullName>
    </submittedName>
</protein>
<reference evidence="4" key="1">
    <citation type="journal article" date="2014" name="Int. J. Syst. Evol. Microbiol.">
        <title>Complete genome sequence of Corynebacterium casei LMG S-19264T (=DSM 44701T), isolated from a smear-ripened cheese.</title>
        <authorList>
            <consortium name="US DOE Joint Genome Institute (JGI-PGF)"/>
            <person name="Walter F."/>
            <person name="Albersmeier A."/>
            <person name="Kalinowski J."/>
            <person name="Ruckert C."/>
        </authorList>
    </citation>
    <scope>NUCLEOTIDE SEQUENCE</scope>
    <source>
        <strain evidence="4">CGMCC 1.15178</strain>
    </source>
</reference>
<evidence type="ECO:0000256" key="3">
    <source>
        <dbReference type="SAM" id="MobiDB-lite"/>
    </source>
</evidence>
<comment type="caution">
    <text evidence="4">The sequence shown here is derived from an EMBL/GenBank/DDBJ whole genome shotgun (WGS) entry which is preliminary data.</text>
</comment>
<dbReference type="InterPro" id="IPR051812">
    <property type="entry name" value="SPI_LacAB/RpiB"/>
</dbReference>
<dbReference type="PANTHER" id="PTHR43732">
    <property type="entry name" value="RIBOSE 5-PHOSPHATE ISOMERASE-RELATED"/>
    <property type="match status" value="1"/>
</dbReference>
<comment type="similarity">
    <text evidence="1">Belongs to the LacAB/RpiB family.</text>
</comment>
<accession>A0A916YUR0</accession>
<dbReference type="GO" id="GO:0016861">
    <property type="term" value="F:intramolecular oxidoreductase activity, interconverting aldoses and ketoses"/>
    <property type="evidence" value="ECO:0007669"/>
    <property type="project" value="UniProtKB-ARBA"/>
</dbReference>
<dbReference type="Gene3D" id="3.40.1400.10">
    <property type="entry name" value="Sugar-phosphate isomerase, RpiB/LacA/LacB"/>
    <property type="match status" value="1"/>
</dbReference>
<evidence type="ECO:0000313" key="4">
    <source>
        <dbReference type="EMBL" id="GGD61896.1"/>
    </source>
</evidence>
<reference evidence="4" key="2">
    <citation type="submission" date="2020-09" db="EMBL/GenBank/DDBJ databases">
        <authorList>
            <person name="Sun Q."/>
            <person name="Zhou Y."/>
        </authorList>
    </citation>
    <scope>NUCLEOTIDE SEQUENCE</scope>
    <source>
        <strain evidence="4">CGMCC 1.15178</strain>
    </source>
</reference>
<dbReference type="SUPFAM" id="SSF89623">
    <property type="entry name" value="Ribose/Galactose isomerase RpiB/AlsB"/>
    <property type="match status" value="1"/>
</dbReference>
<dbReference type="EMBL" id="BMHP01000001">
    <property type="protein sequence ID" value="GGD61896.1"/>
    <property type="molecule type" value="Genomic_DNA"/>
</dbReference>
<dbReference type="Pfam" id="PF02502">
    <property type="entry name" value="LacAB_rpiB"/>
    <property type="match status" value="1"/>
</dbReference>
<keyword evidence="5" id="KW-1185">Reference proteome</keyword>
<organism evidence="4 5">
    <name type="scientific">Paenibacillus nasutitermitis</name>
    <dbReference type="NCBI Taxonomy" id="1652958"/>
    <lineage>
        <taxon>Bacteria</taxon>
        <taxon>Bacillati</taxon>
        <taxon>Bacillota</taxon>
        <taxon>Bacilli</taxon>
        <taxon>Bacillales</taxon>
        <taxon>Paenibacillaceae</taxon>
        <taxon>Paenibacillus</taxon>
    </lineage>
</organism>
<dbReference type="PANTHER" id="PTHR43732:SF1">
    <property type="entry name" value="RIBOSE 5-PHOSPHATE ISOMERASE"/>
    <property type="match status" value="1"/>
</dbReference>
<name>A0A916YUR0_9BACL</name>
<dbReference type="PIRSF" id="PIRSF005384">
    <property type="entry name" value="RpiB_LacA_B"/>
    <property type="match status" value="1"/>
</dbReference>
<dbReference type="NCBIfam" id="TIGR01120">
    <property type="entry name" value="rpiB"/>
    <property type="match status" value="1"/>
</dbReference>
<sequence length="166" mass="17966">MKIAIGADEAGFTLKESIKDFLLERQSDVTDFGLMDGSQMIDYPDVGFAVAEEIAKGKFERGILICGTGIGMTITADKVPGIRAALCHDTYSAERAVRSNNAQVLTMGARVIGPELAKHVVRAWLDATFDQGNSARKVQKIMDGERRHQAAGGYQPEINSCSTTQD</sequence>
<evidence type="ECO:0000256" key="2">
    <source>
        <dbReference type="ARBA" id="ARBA00023235"/>
    </source>
</evidence>
<dbReference type="RefSeq" id="WP_188991384.1">
    <property type="nucleotide sequence ID" value="NZ_BMHP01000001.1"/>
</dbReference>
<dbReference type="AlphaFoldDB" id="A0A916YUR0"/>
<evidence type="ECO:0000256" key="1">
    <source>
        <dbReference type="ARBA" id="ARBA00008754"/>
    </source>
</evidence>
<feature type="region of interest" description="Disordered" evidence="3">
    <location>
        <begin position="147"/>
        <end position="166"/>
    </location>
</feature>
<dbReference type="NCBIfam" id="TIGR00689">
    <property type="entry name" value="rpiB_lacA_lacB"/>
    <property type="match status" value="1"/>
</dbReference>
<dbReference type="Proteomes" id="UP000612456">
    <property type="component" value="Unassembled WGS sequence"/>
</dbReference>
<dbReference type="NCBIfam" id="NF004051">
    <property type="entry name" value="PRK05571.1"/>
    <property type="match status" value="1"/>
</dbReference>
<evidence type="ECO:0000313" key="5">
    <source>
        <dbReference type="Proteomes" id="UP000612456"/>
    </source>
</evidence>
<keyword evidence="2 4" id="KW-0413">Isomerase</keyword>
<dbReference type="GO" id="GO:0005975">
    <property type="term" value="P:carbohydrate metabolic process"/>
    <property type="evidence" value="ECO:0007669"/>
    <property type="project" value="InterPro"/>
</dbReference>
<feature type="compositionally biased region" description="Polar residues" evidence="3">
    <location>
        <begin position="157"/>
        <end position="166"/>
    </location>
</feature>